<dbReference type="PANTHER" id="PTHR11430:SF117">
    <property type="entry name" value="GLYCODELIN"/>
    <property type="match status" value="1"/>
</dbReference>
<keyword evidence="3" id="KW-0964">Secreted</keyword>
<proteinExistence type="inferred from homology"/>
<dbReference type="Pfam" id="PF00061">
    <property type="entry name" value="Lipocalin"/>
    <property type="match status" value="2"/>
</dbReference>
<feature type="domain" description="Lipocalin/cytosolic fatty-acid binding" evidence="9">
    <location>
        <begin position="34"/>
        <end position="106"/>
    </location>
</feature>
<feature type="domain" description="Lipocalin/cytosolic fatty-acid binding" evidence="9">
    <location>
        <begin position="138"/>
        <end position="210"/>
    </location>
</feature>
<feature type="signal peptide" evidence="8">
    <location>
        <begin position="1"/>
        <end position="15"/>
    </location>
</feature>
<dbReference type="PROSITE" id="PS00213">
    <property type="entry name" value="LIPOCALIN"/>
    <property type="match status" value="1"/>
</dbReference>
<dbReference type="InterPro" id="IPR022272">
    <property type="entry name" value="Lipocalin_CS"/>
</dbReference>
<evidence type="ECO:0000313" key="10">
    <source>
        <dbReference type="Proteomes" id="UP000504628"/>
    </source>
</evidence>
<keyword evidence="6" id="KW-1015">Disulfide bond</keyword>
<dbReference type="GO" id="GO:0019841">
    <property type="term" value="F:retinol binding"/>
    <property type="evidence" value="ECO:0007669"/>
    <property type="project" value="UniProtKB-KW"/>
</dbReference>
<reference evidence="11" key="1">
    <citation type="submission" date="2025-08" db="UniProtKB">
        <authorList>
            <consortium name="RefSeq"/>
        </authorList>
    </citation>
    <scope>IDENTIFICATION</scope>
    <source>
        <tissue evidence="11">Muscle</tissue>
    </source>
</reference>
<name>A0A7E6D9Y5_9CHIR</name>
<evidence type="ECO:0000256" key="3">
    <source>
        <dbReference type="ARBA" id="ARBA00022525"/>
    </source>
</evidence>
<evidence type="ECO:0000256" key="7">
    <source>
        <dbReference type="RuleBase" id="RU003695"/>
    </source>
</evidence>
<keyword evidence="8" id="KW-0732">Signal</keyword>
<comment type="subcellular location">
    <subcellularLocation>
        <location evidence="1">Secreted</location>
    </subcellularLocation>
</comment>
<dbReference type="InterPro" id="IPR002345">
    <property type="entry name" value="Lipocalin"/>
</dbReference>
<dbReference type="PANTHER" id="PTHR11430">
    <property type="entry name" value="LIPOCALIN"/>
    <property type="match status" value="1"/>
</dbReference>
<sequence>MRCLLLALCVALARGAQDIFVPQIGENLDVQKVAGPWYPVAMVASDAALMNAESAPMRLNIKELRPTAQDGLEITVRRWEDGSCVERKMFAEKTEAPASFQIHSQEGDNMAPVPVQEGDNVGPVPVQEDDSVAPAAALGAGKVHVLDTDYQNYLFLCLEAAAATPSPAPAQRSLACQYLARTPEADQAAKEQFNRAVKLLSTHTSIAFTPAQAEGEHRPPPAAPSQRAVALGMSVSHGGL</sequence>
<accession>A0A7E6D9Y5</accession>
<dbReference type="InterPro" id="IPR002447">
    <property type="entry name" value="Blactoglobulin"/>
</dbReference>
<dbReference type="FunCoup" id="A0A7E6D9Y5">
    <property type="interactions" value="3"/>
</dbReference>
<dbReference type="GO" id="GO:0005576">
    <property type="term" value="C:extracellular region"/>
    <property type="evidence" value="ECO:0007669"/>
    <property type="project" value="UniProtKB-SubCell"/>
</dbReference>
<dbReference type="Proteomes" id="UP000504628">
    <property type="component" value="Chromosome 3"/>
</dbReference>
<protein>
    <submittedName>
        <fullName evidence="11">Glycodelin</fullName>
    </submittedName>
</protein>
<dbReference type="RefSeq" id="XP_035876027.1">
    <property type="nucleotide sequence ID" value="XM_036020134.1"/>
</dbReference>
<dbReference type="KEGG" id="pdic:118499396"/>
<keyword evidence="10" id="KW-1185">Reference proteome</keyword>
<dbReference type="InParanoid" id="A0A7E6D9Y5"/>
<comment type="similarity">
    <text evidence="2 7">Belongs to the calycin superfamily. Lipocalin family.</text>
</comment>
<evidence type="ECO:0000256" key="6">
    <source>
        <dbReference type="ARBA" id="ARBA00023157"/>
    </source>
</evidence>
<organism evidence="10 11">
    <name type="scientific">Phyllostomus discolor</name>
    <name type="common">pale spear-nosed bat</name>
    <dbReference type="NCBI Taxonomy" id="89673"/>
    <lineage>
        <taxon>Eukaryota</taxon>
        <taxon>Metazoa</taxon>
        <taxon>Chordata</taxon>
        <taxon>Craniata</taxon>
        <taxon>Vertebrata</taxon>
        <taxon>Euteleostomi</taxon>
        <taxon>Mammalia</taxon>
        <taxon>Eutheria</taxon>
        <taxon>Laurasiatheria</taxon>
        <taxon>Chiroptera</taxon>
        <taxon>Yangochiroptera</taxon>
        <taxon>Phyllostomidae</taxon>
        <taxon>Phyllostominae</taxon>
        <taxon>Phyllostomus</taxon>
    </lineage>
</organism>
<evidence type="ECO:0000256" key="4">
    <source>
        <dbReference type="ARBA" id="ARBA00022743"/>
    </source>
</evidence>
<dbReference type="Gene3D" id="2.40.128.20">
    <property type="match status" value="1"/>
</dbReference>
<evidence type="ECO:0000313" key="11">
    <source>
        <dbReference type="RefSeq" id="XP_035876027.1"/>
    </source>
</evidence>
<keyword evidence="4" id="KW-0494">Milk protein</keyword>
<dbReference type="OrthoDB" id="9835883at2759"/>
<dbReference type="InterPro" id="IPR000566">
    <property type="entry name" value="Lipocln_cytosolic_FA-bd_dom"/>
</dbReference>
<evidence type="ECO:0000256" key="2">
    <source>
        <dbReference type="ARBA" id="ARBA00006889"/>
    </source>
</evidence>
<dbReference type="CTD" id="5047"/>
<dbReference type="PRINTS" id="PR01172">
    <property type="entry name" value="BLCTOGLOBULN"/>
</dbReference>
<dbReference type="SUPFAM" id="SSF50814">
    <property type="entry name" value="Lipocalins"/>
    <property type="match status" value="1"/>
</dbReference>
<dbReference type="AlphaFoldDB" id="A0A7E6D9Y5"/>
<keyword evidence="5" id="KW-0683">Retinol-binding</keyword>
<evidence type="ECO:0000256" key="8">
    <source>
        <dbReference type="SAM" id="SignalP"/>
    </source>
</evidence>
<evidence type="ECO:0000256" key="5">
    <source>
        <dbReference type="ARBA" id="ARBA00023072"/>
    </source>
</evidence>
<evidence type="ECO:0000256" key="1">
    <source>
        <dbReference type="ARBA" id="ARBA00004613"/>
    </source>
</evidence>
<feature type="chain" id="PRO_5028876631" evidence="8">
    <location>
        <begin position="16"/>
        <end position="240"/>
    </location>
</feature>
<evidence type="ECO:0000259" key="9">
    <source>
        <dbReference type="Pfam" id="PF00061"/>
    </source>
</evidence>
<dbReference type="InterPro" id="IPR012674">
    <property type="entry name" value="Calycin"/>
</dbReference>
<gene>
    <name evidence="11" type="primary">LOC118499396</name>
</gene>
<dbReference type="GeneID" id="118499396"/>